<protein>
    <submittedName>
        <fullName evidence="2">Tetratricopeptide (TPR) repeat protein</fullName>
    </submittedName>
</protein>
<dbReference type="EMBL" id="JACHIA010000026">
    <property type="protein sequence ID" value="MBB6073588.1"/>
    <property type="molecule type" value="Genomic_DNA"/>
</dbReference>
<dbReference type="InterPro" id="IPR011990">
    <property type="entry name" value="TPR-like_helical_dom_sf"/>
</dbReference>
<keyword evidence="3" id="KW-1185">Reference proteome</keyword>
<dbReference type="Proteomes" id="UP000582837">
    <property type="component" value="Unassembled WGS sequence"/>
</dbReference>
<dbReference type="SUPFAM" id="SSF48452">
    <property type="entry name" value="TPR-like"/>
    <property type="match status" value="2"/>
</dbReference>
<dbReference type="SMART" id="SM00028">
    <property type="entry name" value="TPR"/>
    <property type="match status" value="3"/>
</dbReference>
<sequence>MTIINRTPRRTRALPRALLLLAAAAVPMTDTGVEAQRGRPAPRRPALEAGADTNSAAAYLQLGNQSLHNRPDVALAAFHWAAQLDPGSAEALYGRYAAELVSDPRRLVNYMEGRRQVVNSPAVQRIDSMYFRALTMDPFLYRRHETEVVRVYLRTLARAALEREEGPGGVNDALISHWIDVWLQNAGPTLRAQRAYGDGRFGDALRLYDEALGGRGRKSWLRTERARLYAHIQNDSAAAAEFTLALNDLRGEDERDLVYLYESKALLEYGMGRLHERMGNEAAAREAYGRALAEDLSFYPAHMRMGVMALMAGDTTTMNTELELATEAAAGEPAVGYVHGVALMQAGHLERGAERLAGVTQAAPYFADGWFALGVARERMGDRSAALNAYRAFLARAPRGHARIAVAERLVRELDLSLPAPGAN</sequence>
<comment type="caution">
    <text evidence="2">The sequence shown here is derived from an EMBL/GenBank/DDBJ whole genome shotgun (WGS) entry which is preliminary data.</text>
</comment>
<dbReference type="Gene3D" id="1.25.40.10">
    <property type="entry name" value="Tetratricopeptide repeat domain"/>
    <property type="match status" value="2"/>
</dbReference>
<dbReference type="AlphaFoldDB" id="A0A841H6I5"/>
<organism evidence="2 3">
    <name type="scientific">Longimicrobium terrae</name>
    <dbReference type="NCBI Taxonomy" id="1639882"/>
    <lineage>
        <taxon>Bacteria</taxon>
        <taxon>Pseudomonadati</taxon>
        <taxon>Gemmatimonadota</taxon>
        <taxon>Longimicrobiia</taxon>
        <taxon>Longimicrobiales</taxon>
        <taxon>Longimicrobiaceae</taxon>
        <taxon>Longimicrobium</taxon>
    </lineage>
</organism>
<keyword evidence="1" id="KW-0802">TPR repeat</keyword>
<dbReference type="PROSITE" id="PS50005">
    <property type="entry name" value="TPR"/>
    <property type="match status" value="1"/>
</dbReference>
<evidence type="ECO:0000256" key="1">
    <source>
        <dbReference type="PROSITE-ProRule" id="PRU00339"/>
    </source>
</evidence>
<evidence type="ECO:0000313" key="2">
    <source>
        <dbReference type="EMBL" id="MBB6073588.1"/>
    </source>
</evidence>
<reference evidence="2 3" key="1">
    <citation type="submission" date="2020-08" db="EMBL/GenBank/DDBJ databases">
        <title>Genomic Encyclopedia of Type Strains, Phase IV (KMG-IV): sequencing the most valuable type-strain genomes for metagenomic binning, comparative biology and taxonomic classification.</title>
        <authorList>
            <person name="Goeker M."/>
        </authorList>
    </citation>
    <scope>NUCLEOTIDE SEQUENCE [LARGE SCALE GENOMIC DNA]</scope>
    <source>
        <strain evidence="2 3">DSM 29007</strain>
    </source>
</reference>
<accession>A0A841H6I5</accession>
<feature type="repeat" description="TPR" evidence="1">
    <location>
        <begin position="367"/>
        <end position="400"/>
    </location>
</feature>
<evidence type="ECO:0000313" key="3">
    <source>
        <dbReference type="Proteomes" id="UP000582837"/>
    </source>
</evidence>
<proteinExistence type="predicted"/>
<dbReference type="InterPro" id="IPR019734">
    <property type="entry name" value="TPR_rpt"/>
</dbReference>
<name>A0A841H6I5_9BACT</name>
<gene>
    <name evidence="2" type="ORF">HNQ61_005259</name>
</gene>
<dbReference type="RefSeq" id="WP_170034169.1">
    <property type="nucleotide sequence ID" value="NZ_JABDTL010000001.1"/>
</dbReference>